<gene>
    <name evidence="1" type="ORF">Ctob_015699</name>
</gene>
<dbReference type="AlphaFoldDB" id="A0A0M0KA38"/>
<reference evidence="2" key="1">
    <citation type="journal article" date="2015" name="PLoS Genet.">
        <title>Genome Sequence and Transcriptome Analyses of Chrysochromulina tobin: Metabolic Tools for Enhanced Algal Fitness in the Prominent Order Prymnesiales (Haptophyceae).</title>
        <authorList>
            <person name="Hovde B.T."/>
            <person name="Deodato C.R."/>
            <person name="Hunsperger H.M."/>
            <person name="Ryken S.A."/>
            <person name="Yost W."/>
            <person name="Jha R.K."/>
            <person name="Patterson J."/>
            <person name="Monnat R.J. Jr."/>
            <person name="Barlow S.B."/>
            <person name="Starkenburg S.R."/>
            <person name="Cattolico R.A."/>
        </authorList>
    </citation>
    <scope>NUCLEOTIDE SEQUENCE</scope>
    <source>
        <strain evidence="2">CCMP291</strain>
    </source>
</reference>
<evidence type="ECO:0000313" key="1">
    <source>
        <dbReference type="EMBL" id="KOO35695.1"/>
    </source>
</evidence>
<protein>
    <submittedName>
        <fullName evidence="1">Uncharacterized protein</fullName>
    </submittedName>
</protein>
<accession>A0A0M0KA38</accession>
<sequence>MQNDTAACNITRSHALMPVRHAVIEDVYATDTNVQVSSTGTVGVPTSTLRPSYMKKTQTFSSRVSGPAREVSL</sequence>
<comment type="caution">
    <text evidence="1">The sequence shown here is derived from an EMBL/GenBank/DDBJ whole genome shotgun (WGS) entry which is preliminary data.</text>
</comment>
<keyword evidence="2" id="KW-1185">Reference proteome</keyword>
<dbReference type="EMBL" id="JWZX01000782">
    <property type="protein sequence ID" value="KOO35695.1"/>
    <property type="molecule type" value="Genomic_DNA"/>
</dbReference>
<name>A0A0M0KA38_9EUKA</name>
<organism evidence="1 2">
    <name type="scientific">Chrysochromulina tobinii</name>
    <dbReference type="NCBI Taxonomy" id="1460289"/>
    <lineage>
        <taxon>Eukaryota</taxon>
        <taxon>Haptista</taxon>
        <taxon>Haptophyta</taxon>
        <taxon>Prymnesiophyceae</taxon>
        <taxon>Prymnesiales</taxon>
        <taxon>Chrysochromulinaceae</taxon>
        <taxon>Chrysochromulina</taxon>
    </lineage>
</organism>
<proteinExistence type="predicted"/>
<evidence type="ECO:0000313" key="2">
    <source>
        <dbReference type="Proteomes" id="UP000037460"/>
    </source>
</evidence>
<dbReference type="Proteomes" id="UP000037460">
    <property type="component" value="Unassembled WGS sequence"/>
</dbReference>